<keyword evidence="4" id="KW-1015">Disulfide bond</keyword>
<dbReference type="GO" id="GO:0016787">
    <property type="term" value="F:hydrolase activity"/>
    <property type="evidence" value="ECO:0007669"/>
    <property type="project" value="UniProtKB-KW"/>
</dbReference>
<evidence type="ECO:0000256" key="2">
    <source>
        <dbReference type="ARBA" id="ARBA00022801"/>
    </source>
</evidence>
<comment type="similarity">
    <text evidence="9">Belongs to the glycosyl hydrolase family 6.</text>
</comment>
<evidence type="ECO:0000256" key="1">
    <source>
        <dbReference type="ARBA" id="ARBA00022729"/>
    </source>
</evidence>
<dbReference type="PANTHER" id="PTHR34876">
    <property type="match status" value="1"/>
</dbReference>
<feature type="region of interest" description="Disordered" evidence="10">
    <location>
        <begin position="27"/>
        <end position="49"/>
    </location>
</feature>
<dbReference type="Pfam" id="PF01341">
    <property type="entry name" value="Glyco_hydro_6"/>
    <property type="match status" value="1"/>
</dbReference>
<dbReference type="PRINTS" id="PR00733">
    <property type="entry name" value="GLHYDRLASE6"/>
</dbReference>
<gene>
    <name evidence="11" type="ORF">ACFQDO_00040</name>
</gene>
<dbReference type="InterPro" id="IPR001524">
    <property type="entry name" value="Glyco_hydro_6_CS"/>
</dbReference>
<organism evidence="11 12">
    <name type="scientific">Angustibacter luteus</name>
    <dbReference type="NCBI Taxonomy" id="658456"/>
    <lineage>
        <taxon>Bacteria</taxon>
        <taxon>Bacillati</taxon>
        <taxon>Actinomycetota</taxon>
        <taxon>Actinomycetes</taxon>
        <taxon>Kineosporiales</taxon>
        <taxon>Kineosporiaceae</taxon>
    </lineage>
</organism>
<proteinExistence type="inferred from homology"/>
<feature type="signal peptide" evidence="9">
    <location>
        <begin position="1"/>
        <end position="25"/>
    </location>
</feature>
<comment type="caution">
    <text evidence="11">The sequence shown here is derived from an EMBL/GenBank/DDBJ whole genome shotgun (WGS) entry which is preliminary data.</text>
</comment>
<reference evidence="12" key="1">
    <citation type="journal article" date="2019" name="Int. J. Syst. Evol. Microbiol.">
        <title>The Global Catalogue of Microorganisms (GCM) 10K type strain sequencing project: providing services to taxonomists for standard genome sequencing and annotation.</title>
        <authorList>
            <consortium name="The Broad Institute Genomics Platform"/>
            <consortium name="The Broad Institute Genome Sequencing Center for Infectious Disease"/>
            <person name="Wu L."/>
            <person name="Ma J."/>
        </authorList>
    </citation>
    <scope>NUCLEOTIDE SEQUENCE [LARGE SCALE GENOMIC DNA]</scope>
    <source>
        <strain evidence="12">KACC 14249</strain>
    </source>
</reference>
<evidence type="ECO:0000256" key="5">
    <source>
        <dbReference type="ARBA" id="ARBA00023277"/>
    </source>
</evidence>
<dbReference type="Proteomes" id="UP001596189">
    <property type="component" value="Unassembled WGS sequence"/>
</dbReference>
<keyword evidence="12" id="KW-1185">Reference proteome</keyword>
<dbReference type="InterPro" id="IPR036434">
    <property type="entry name" value="Beta_cellobiohydrolase_sf"/>
</dbReference>
<evidence type="ECO:0000313" key="12">
    <source>
        <dbReference type="Proteomes" id="UP001596189"/>
    </source>
</evidence>
<evidence type="ECO:0000313" key="11">
    <source>
        <dbReference type="EMBL" id="MFC6005505.1"/>
    </source>
</evidence>
<dbReference type="PIRSF" id="PIRSF001100">
    <property type="entry name" value="Beta_cellobiohydrolase"/>
    <property type="match status" value="1"/>
</dbReference>
<evidence type="ECO:0000256" key="6">
    <source>
        <dbReference type="ARBA" id="ARBA00023295"/>
    </source>
</evidence>
<keyword evidence="3 9" id="KW-0136">Cellulose degradation</keyword>
<evidence type="ECO:0000256" key="10">
    <source>
        <dbReference type="SAM" id="MobiDB-lite"/>
    </source>
</evidence>
<evidence type="ECO:0000256" key="3">
    <source>
        <dbReference type="ARBA" id="ARBA00023001"/>
    </source>
</evidence>
<dbReference type="EC" id="3.2.1.-" evidence="9"/>
<name>A0ABW1J984_9ACTN</name>
<dbReference type="SUPFAM" id="SSF51989">
    <property type="entry name" value="Glycosyl hydrolases family 6, cellulases"/>
    <property type="match status" value="1"/>
</dbReference>
<keyword evidence="5 9" id="KW-0119">Carbohydrate metabolism</keyword>
<dbReference type="InterPro" id="IPR016288">
    <property type="entry name" value="Beta_cellobiohydrolase"/>
</dbReference>
<feature type="chain" id="PRO_5045002080" description="Glucanase" evidence="9">
    <location>
        <begin position="26"/>
        <end position="442"/>
    </location>
</feature>
<accession>A0ABW1J984</accession>
<dbReference type="PROSITE" id="PS00655">
    <property type="entry name" value="GLYCOSYL_HYDROL_F6_1"/>
    <property type="match status" value="1"/>
</dbReference>
<keyword evidence="6 9" id="KW-0326">Glycosidase</keyword>
<evidence type="ECO:0000256" key="8">
    <source>
        <dbReference type="PROSITE-ProRule" id="PRU10056"/>
    </source>
</evidence>
<evidence type="ECO:0000256" key="7">
    <source>
        <dbReference type="ARBA" id="ARBA00023326"/>
    </source>
</evidence>
<dbReference type="Gene3D" id="3.20.20.40">
    <property type="entry name" value="1, 4-beta cellobiohydrolase"/>
    <property type="match status" value="1"/>
</dbReference>
<evidence type="ECO:0000256" key="4">
    <source>
        <dbReference type="ARBA" id="ARBA00023157"/>
    </source>
</evidence>
<feature type="compositionally biased region" description="Low complexity" evidence="10">
    <location>
        <begin position="27"/>
        <end position="43"/>
    </location>
</feature>
<protein>
    <recommendedName>
        <fullName evidence="9">Glucanase</fullName>
        <ecNumber evidence="9">3.2.1.-</ecNumber>
    </recommendedName>
</protein>
<dbReference type="RefSeq" id="WP_345716397.1">
    <property type="nucleotide sequence ID" value="NZ_BAABFP010000005.1"/>
</dbReference>
<keyword evidence="1 9" id="KW-0732">Signal</keyword>
<dbReference type="PANTHER" id="PTHR34876:SF4">
    <property type="entry name" value="1,4-BETA-D-GLUCAN CELLOBIOHYDROLASE C-RELATED"/>
    <property type="match status" value="1"/>
</dbReference>
<keyword evidence="2 9" id="KW-0378">Hydrolase</keyword>
<sequence>MSRTPARATLVLIVALVLLAFTAPAAEGSERSSGGSSHPSSSRLYVPPPPDGSLTQVATLAPRGRLRDAALVLKEVTTPQAVWFTKGTPAQVRAAVRKTMAGAALQRAVPTLVAYNLPYRDCGQYSAGGAAGTAAYDAWIDAFAAGIGDRRATVVLEPDGLGLIPNYVSALDGSSNCTLATPPGAPADGAPTPQNRFDQLNHAVDTLTSHPQVSVYLDATHTAWQNVGESADRLVKAGVQRAAGFFVNASNYQYTPNLSQYGTWVSQCLAYATSVNVGDYNGCPNQYWNGGPSNGWNGVALNNYGVWSDTASAADLNTLGVNERYASMLGSTAPTAHFVVDTSRNGQGPWQPAVAYPDAQDWCNPPGRGLGDRPTTVTGNPLLDAKLWIKTPGQSDGQCNRGVAGATTDPEWGGITDPAAGDWFPAQALQLAQLAAPPLLAH</sequence>
<evidence type="ECO:0000256" key="9">
    <source>
        <dbReference type="RuleBase" id="RU361186"/>
    </source>
</evidence>
<feature type="active site" evidence="8">
    <location>
        <position position="121"/>
    </location>
</feature>
<dbReference type="EMBL" id="JBHSRD010000002">
    <property type="protein sequence ID" value="MFC6005505.1"/>
    <property type="molecule type" value="Genomic_DNA"/>
</dbReference>
<keyword evidence="7 9" id="KW-0624">Polysaccharide degradation</keyword>